<gene>
    <name evidence="3" type="ORF">SAMN05660236_0741</name>
</gene>
<sequence>MNNSVTFPYAAIAAQSEFKLAIELLMVDKSIGGLLVLGDKGTGKTTTVRSLSQLMKTIEPDFSFVNLPIGASEDRVLGSVDLEKLINDKKQVLQKGLLAQAHQGILYIDEVNLLNDYLTDILLDAAATGGYHLEREGLSVWQDSEFCLIGTMNPEEGELRPQLLDRFGLCVEVSTPHDLAIRKTITQRRIEFDLAPEKILKEWSDEQQEIRQRLQEARKMLHTIDIPESVFEYASALCIQHQVEGLRADILLVKAGRAYAALSGETMLSIQHIDIVAPFVLKHRSKNQSPSSKNSNENNTGGGRNGDSNGSDKGGNDRPAEKQLGALPADKALKFFKKNTIDAVAKGKAIEASAFKIQQPATNIAARRINIFDTVKHYTARGNFEIVYTPDNSKAKLEVYFLVDSSGSMAKDDQIRYTKGLINYTLKSNRGKKISFIGIALCKGEAEIFQPGTTDGEEFIHALEHFPTGGQTNLTAGFNKVYYHVRQNIAAKSIQRQLYIFTDGKLNCAMNSSQDPFVEAVDFYKRYLKSLHYTKVVNTERGFVQLRKARELADKLHVKFAEINP</sequence>
<dbReference type="RefSeq" id="WP_079685343.1">
    <property type="nucleotide sequence ID" value="NZ_FUZU01000001.1"/>
</dbReference>
<feature type="region of interest" description="Disordered" evidence="1">
    <location>
        <begin position="284"/>
        <end position="322"/>
    </location>
</feature>
<name>A0A1T5J4A4_9BACT</name>
<dbReference type="SUPFAM" id="SSF52540">
    <property type="entry name" value="P-loop containing nucleoside triphosphate hydrolases"/>
    <property type="match status" value="1"/>
</dbReference>
<dbReference type="PANTHER" id="PTHR35023">
    <property type="entry name" value="CHELATASE-RELATED"/>
    <property type="match status" value="1"/>
</dbReference>
<evidence type="ECO:0000256" key="1">
    <source>
        <dbReference type="SAM" id="MobiDB-lite"/>
    </source>
</evidence>
<dbReference type="GO" id="GO:0005524">
    <property type="term" value="F:ATP binding"/>
    <property type="evidence" value="ECO:0007669"/>
    <property type="project" value="InterPro"/>
</dbReference>
<dbReference type="PANTHER" id="PTHR35023:SF1">
    <property type="entry name" value="MG-PROTOPORPHYRIN IX CHELATASE"/>
    <property type="match status" value="1"/>
</dbReference>
<protein>
    <submittedName>
        <fullName evidence="3">Magnesium chelatase subunit D</fullName>
    </submittedName>
</protein>
<dbReference type="InterPro" id="IPR052989">
    <property type="entry name" value="Mg-chelatase_DI-like"/>
</dbReference>
<dbReference type="SUPFAM" id="SSF53300">
    <property type="entry name" value="vWA-like"/>
    <property type="match status" value="1"/>
</dbReference>
<keyword evidence="4" id="KW-1185">Reference proteome</keyword>
<evidence type="ECO:0000313" key="4">
    <source>
        <dbReference type="Proteomes" id="UP000190961"/>
    </source>
</evidence>
<dbReference type="Proteomes" id="UP000190961">
    <property type="component" value="Unassembled WGS sequence"/>
</dbReference>
<reference evidence="3 4" key="1">
    <citation type="submission" date="2017-02" db="EMBL/GenBank/DDBJ databases">
        <authorList>
            <person name="Peterson S.W."/>
        </authorList>
    </citation>
    <scope>NUCLEOTIDE SEQUENCE [LARGE SCALE GENOMIC DNA]</scope>
    <source>
        <strain evidence="3 4">DSM 25262</strain>
    </source>
</reference>
<dbReference type="Pfam" id="PF17863">
    <property type="entry name" value="AAA_lid_2"/>
    <property type="match status" value="1"/>
</dbReference>
<dbReference type="InterPro" id="IPR041628">
    <property type="entry name" value="ChlI/MoxR_AAA_lid"/>
</dbReference>
<proteinExistence type="predicted"/>
<dbReference type="SMART" id="SM00327">
    <property type="entry name" value="VWA"/>
    <property type="match status" value="1"/>
</dbReference>
<evidence type="ECO:0000313" key="3">
    <source>
        <dbReference type="EMBL" id="SKC46240.1"/>
    </source>
</evidence>
<dbReference type="OrthoDB" id="9775079at2"/>
<dbReference type="SMART" id="SM00382">
    <property type="entry name" value="AAA"/>
    <property type="match status" value="1"/>
</dbReference>
<feature type="domain" description="VWFA" evidence="2">
    <location>
        <begin position="398"/>
        <end position="505"/>
    </location>
</feature>
<accession>A0A1T5J4A4</accession>
<dbReference type="Gene3D" id="3.40.50.410">
    <property type="entry name" value="von Willebrand factor, type A domain"/>
    <property type="match status" value="1"/>
</dbReference>
<dbReference type="InterPro" id="IPR003593">
    <property type="entry name" value="AAA+_ATPase"/>
</dbReference>
<dbReference type="Gene3D" id="1.10.8.80">
    <property type="entry name" value="Magnesium chelatase subunit I, C-Terminal domain"/>
    <property type="match status" value="1"/>
</dbReference>
<dbReference type="CDD" id="cd00009">
    <property type="entry name" value="AAA"/>
    <property type="match status" value="1"/>
</dbReference>
<dbReference type="InterPro" id="IPR027417">
    <property type="entry name" value="P-loop_NTPase"/>
</dbReference>
<dbReference type="InterPro" id="IPR011704">
    <property type="entry name" value="ATPase_dyneun-rel_AAA"/>
</dbReference>
<dbReference type="PROSITE" id="PS50234">
    <property type="entry name" value="VWFA"/>
    <property type="match status" value="1"/>
</dbReference>
<dbReference type="Pfam" id="PF07728">
    <property type="entry name" value="AAA_5"/>
    <property type="match status" value="1"/>
</dbReference>
<dbReference type="Gene3D" id="3.40.50.300">
    <property type="entry name" value="P-loop containing nucleotide triphosphate hydrolases"/>
    <property type="match status" value="1"/>
</dbReference>
<evidence type="ECO:0000259" key="2">
    <source>
        <dbReference type="PROSITE" id="PS50234"/>
    </source>
</evidence>
<organism evidence="3 4">
    <name type="scientific">Ohtaekwangia koreensis</name>
    <dbReference type="NCBI Taxonomy" id="688867"/>
    <lineage>
        <taxon>Bacteria</taxon>
        <taxon>Pseudomonadati</taxon>
        <taxon>Bacteroidota</taxon>
        <taxon>Cytophagia</taxon>
        <taxon>Cytophagales</taxon>
        <taxon>Fulvivirgaceae</taxon>
        <taxon>Ohtaekwangia</taxon>
    </lineage>
</organism>
<dbReference type="EMBL" id="FUZU01000001">
    <property type="protein sequence ID" value="SKC46240.1"/>
    <property type="molecule type" value="Genomic_DNA"/>
</dbReference>
<dbReference type="STRING" id="688867.SAMN05660236_0741"/>
<dbReference type="GO" id="GO:0016887">
    <property type="term" value="F:ATP hydrolysis activity"/>
    <property type="evidence" value="ECO:0007669"/>
    <property type="project" value="InterPro"/>
</dbReference>
<dbReference type="AlphaFoldDB" id="A0A1T5J4A4"/>
<dbReference type="Pfam" id="PF13519">
    <property type="entry name" value="VWA_2"/>
    <property type="match status" value="1"/>
</dbReference>
<dbReference type="InterPro" id="IPR036465">
    <property type="entry name" value="vWFA_dom_sf"/>
</dbReference>
<dbReference type="InterPro" id="IPR002035">
    <property type="entry name" value="VWF_A"/>
</dbReference>
<feature type="compositionally biased region" description="Low complexity" evidence="1">
    <location>
        <begin position="287"/>
        <end position="299"/>
    </location>
</feature>